<dbReference type="InterPro" id="IPR036615">
    <property type="entry name" value="Mur_ligase_C_dom_sf"/>
</dbReference>
<evidence type="ECO:0000256" key="21">
    <source>
        <dbReference type="ARBA" id="ARBA00049035"/>
    </source>
</evidence>
<evidence type="ECO:0000259" key="24">
    <source>
        <dbReference type="Pfam" id="PF02875"/>
    </source>
</evidence>
<evidence type="ECO:0000256" key="16">
    <source>
        <dbReference type="ARBA" id="ARBA00030048"/>
    </source>
</evidence>
<comment type="catalytic activity">
    <reaction evidence="22">
        <text>7,8-dihydropteroate + L-glutamate + ATP = 7,8-dihydrofolate + ADP + phosphate + H(+)</text>
        <dbReference type="Rhea" id="RHEA:23584"/>
        <dbReference type="ChEBI" id="CHEBI:15378"/>
        <dbReference type="ChEBI" id="CHEBI:17839"/>
        <dbReference type="ChEBI" id="CHEBI:29985"/>
        <dbReference type="ChEBI" id="CHEBI:30616"/>
        <dbReference type="ChEBI" id="CHEBI:43474"/>
        <dbReference type="ChEBI" id="CHEBI:57451"/>
        <dbReference type="ChEBI" id="CHEBI:456216"/>
        <dbReference type="EC" id="6.3.2.12"/>
    </reaction>
</comment>
<feature type="domain" description="Mur ligase central" evidence="25">
    <location>
        <begin position="129"/>
        <end position="346"/>
    </location>
</feature>
<dbReference type="GO" id="GO:0046656">
    <property type="term" value="P:folic acid biosynthetic process"/>
    <property type="evidence" value="ECO:0007669"/>
    <property type="project" value="UniProtKB-KW"/>
</dbReference>
<sequence length="516" mass="57354">MHRRQTGSGRRRPVHAETHLRDPAASRVGMRLEKANFPVFHPRANCARKRAGNALKNANAGFPARFRKAKDRLKEARFAPMPNTIPDYDSAVDFLCRLQKVGIKFGLNRTENLLSRLGNPHRRFRSIHIAGTNGKGSTAAMLSSILTRHGLRVGLYTSPHLVRFTERFRINDREAPANRIFQVFQDVMAVISGDEWPTFFEAVTAMAFHYFAQEGVDWAVVETGMGGRLDATNVIHPDVAVITNVAMDHQEFLGASLSAIAREKAGIVKDATPVVTAVRQPVVQSTLKATCLKKRAPLFRYGIHFRSRRNGPQRFHYHGLSHNWSDLPLGLLGEHQYTNAAMALAALEIVESKGAMRLDPEAVAEGLRQVQWPGRLEILETSPLVVLDGAHNPHGAESLRTALTTMFPYRRLHLVMGIMADKDIRGIFRRLLPLAETAVFTRPRYGRAADPETLRRLAAPLIKKIFVIPDPAEAIAQAKSLASSDDAVCITGSLYFAGEVKELYGEPSQVHDRLLA</sequence>
<comment type="cofactor">
    <cofactor evidence="1">
        <name>Mg(2+)</name>
        <dbReference type="ChEBI" id="CHEBI:18420"/>
    </cofactor>
</comment>
<evidence type="ECO:0000256" key="7">
    <source>
        <dbReference type="ARBA" id="ARBA00013023"/>
    </source>
</evidence>
<dbReference type="GO" id="GO:0008841">
    <property type="term" value="F:dihydrofolate synthase activity"/>
    <property type="evidence" value="ECO:0007669"/>
    <property type="project" value="UniProtKB-EC"/>
</dbReference>
<dbReference type="AlphaFoldDB" id="A0A832EIH6"/>
<dbReference type="PROSITE" id="PS01012">
    <property type="entry name" value="FOLYLPOLYGLU_SYNT_2"/>
    <property type="match status" value="1"/>
</dbReference>
<dbReference type="InterPro" id="IPR013221">
    <property type="entry name" value="Mur_ligase_cen"/>
</dbReference>
<dbReference type="SUPFAM" id="SSF53244">
    <property type="entry name" value="MurD-like peptide ligases, peptide-binding domain"/>
    <property type="match status" value="1"/>
</dbReference>
<evidence type="ECO:0000256" key="13">
    <source>
        <dbReference type="ARBA" id="ARBA00022840"/>
    </source>
</evidence>
<dbReference type="Pfam" id="PF08245">
    <property type="entry name" value="Mur_ligase_M"/>
    <property type="match status" value="1"/>
</dbReference>
<evidence type="ECO:0000256" key="23">
    <source>
        <dbReference type="SAM" id="MobiDB-lite"/>
    </source>
</evidence>
<comment type="pathway">
    <text evidence="3">Cofactor biosynthesis; tetrahydrofolate biosynthesis; 7,8-dihydrofolate from 2-amino-4-hydroxy-6-hydroxymethyl-7,8-dihydropteridine diphosphate and 4-aminobenzoate: step 2/2.</text>
</comment>
<comment type="pathway">
    <text evidence="4">Cofactor biosynthesis; tetrahydrofolylpolyglutamate biosynthesis.</text>
</comment>
<dbReference type="NCBIfam" id="TIGR01499">
    <property type="entry name" value="folC"/>
    <property type="match status" value="1"/>
</dbReference>
<evidence type="ECO:0000256" key="18">
    <source>
        <dbReference type="ARBA" id="ARBA00032510"/>
    </source>
</evidence>
<evidence type="ECO:0000256" key="12">
    <source>
        <dbReference type="ARBA" id="ARBA00022741"/>
    </source>
</evidence>
<evidence type="ECO:0000256" key="15">
    <source>
        <dbReference type="ARBA" id="ARBA00022909"/>
    </source>
</evidence>
<dbReference type="GO" id="GO:0046654">
    <property type="term" value="P:tetrahydrofolate biosynthetic process"/>
    <property type="evidence" value="ECO:0007669"/>
    <property type="project" value="UniProtKB-UniPathway"/>
</dbReference>
<dbReference type="GO" id="GO:0004326">
    <property type="term" value="F:tetrahydrofolylpolyglutamate synthase activity"/>
    <property type="evidence" value="ECO:0007669"/>
    <property type="project" value="UniProtKB-EC"/>
</dbReference>
<dbReference type="GO" id="GO:0005524">
    <property type="term" value="F:ATP binding"/>
    <property type="evidence" value="ECO:0007669"/>
    <property type="project" value="UniProtKB-KW"/>
</dbReference>
<dbReference type="GO" id="GO:0046872">
    <property type="term" value="F:metal ion binding"/>
    <property type="evidence" value="ECO:0007669"/>
    <property type="project" value="UniProtKB-KW"/>
</dbReference>
<keyword evidence="15" id="KW-0289">Folate biosynthesis</keyword>
<comment type="subunit">
    <text evidence="6">Monomer.</text>
</comment>
<dbReference type="Pfam" id="PF02875">
    <property type="entry name" value="Mur_ligase_C"/>
    <property type="match status" value="1"/>
</dbReference>
<dbReference type="FunFam" id="3.40.1190.10:FF:000004">
    <property type="entry name" value="Dihydrofolate synthase/folylpolyglutamate synthase"/>
    <property type="match status" value="1"/>
</dbReference>
<comment type="caution">
    <text evidence="26">The sequence shown here is derived from an EMBL/GenBank/DDBJ whole genome shotgun (WGS) entry which is preliminary data.</text>
</comment>
<gene>
    <name evidence="26" type="ORF">ENS06_04075</name>
</gene>
<feature type="compositionally biased region" description="Basic residues" evidence="23">
    <location>
        <begin position="1"/>
        <end position="13"/>
    </location>
</feature>
<comment type="catalytic activity">
    <reaction evidence="21">
        <text>(6R)-5,10-methylenetetrahydrofolyl-(gamma-L-Glu)(n) + L-glutamate + ATP = (6R)-5,10-methylenetetrahydrofolyl-(gamma-L-Glu)(n+1) + ADP + phosphate + H(+)</text>
        <dbReference type="Rhea" id="RHEA:51912"/>
        <dbReference type="Rhea" id="RHEA-COMP:13257"/>
        <dbReference type="Rhea" id="RHEA-COMP:13258"/>
        <dbReference type="ChEBI" id="CHEBI:15378"/>
        <dbReference type="ChEBI" id="CHEBI:29985"/>
        <dbReference type="ChEBI" id="CHEBI:30616"/>
        <dbReference type="ChEBI" id="CHEBI:43474"/>
        <dbReference type="ChEBI" id="CHEBI:136572"/>
        <dbReference type="ChEBI" id="CHEBI:456216"/>
        <dbReference type="EC" id="6.3.2.17"/>
    </reaction>
</comment>
<keyword evidence="13" id="KW-0067">ATP-binding</keyword>
<dbReference type="EC" id="6.3.2.17" evidence="8"/>
<feature type="compositionally biased region" description="Basic and acidic residues" evidence="23">
    <location>
        <begin position="14"/>
        <end position="26"/>
    </location>
</feature>
<evidence type="ECO:0000256" key="3">
    <source>
        <dbReference type="ARBA" id="ARBA00004799"/>
    </source>
</evidence>
<evidence type="ECO:0000256" key="17">
    <source>
        <dbReference type="ARBA" id="ARBA00030592"/>
    </source>
</evidence>
<dbReference type="EC" id="6.3.2.12" evidence="7"/>
<accession>A0A832EIH6</accession>
<dbReference type="EMBL" id="DSTK01000013">
    <property type="protein sequence ID" value="HFK96489.1"/>
    <property type="molecule type" value="Genomic_DNA"/>
</dbReference>
<evidence type="ECO:0000256" key="9">
    <source>
        <dbReference type="ARBA" id="ARBA00019357"/>
    </source>
</evidence>
<feature type="domain" description="Mur ligase C-terminal" evidence="24">
    <location>
        <begin position="374"/>
        <end position="493"/>
    </location>
</feature>
<evidence type="ECO:0000256" key="8">
    <source>
        <dbReference type="ARBA" id="ARBA00013025"/>
    </source>
</evidence>
<evidence type="ECO:0000256" key="22">
    <source>
        <dbReference type="ARBA" id="ARBA00049161"/>
    </source>
</evidence>
<dbReference type="Gene3D" id="3.40.1190.10">
    <property type="entry name" value="Mur-like, catalytic domain"/>
    <property type="match status" value="1"/>
</dbReference>
<dbReference type="InterPro" id="IPR001645">
    <property type="entry name" value="Folylpolyglutamate_synth"/>
</dbReference>
<dbReference type="InterPro" id="IPR036565">
    <property type="entry name" value="Mur-like_cat_sf"/>
</dbReference>
<name>A0A832EIH6_9BACT</name>
<dbReference type="InterPro" id="IPR018109">
    <property type="entry name" value="Folylpolyglutamate_synth_CS"/>
</dbReference>
<comment type="catalytic activity">
    <reaction evidence="20">
        <text>10-formyltetrahydrofolyl-(gamma-L-Glu)(n) + L-glutamate + ATP = 10-formyltetrahydrofolyl-(gamma-L-Glu)(n+1) + ADP + phosphate + H(+)</text>
        <dbReference type="Rhea" id="RHEA:51904"/>
        <dbReference type="Rhea" id="RHEA-COMP:13088"/>
        <dbReference type="Rhea" id="RHEA-COMP:14300"/>
        <dbReference type="ChEBI" id="CHEBI:15378"/>
        <dbReference type="ChEBI" id="CHEBI:29985"/>
        <dbReference type="ChEBI" id="CHEBI:30616"/>
        <dbReference type="ChEBI" id="CHEBI:43474"/>
        <dbReference type="ChEBI" id="CHEBI:134413"/>
        <dbReference type="ChEBI" id="CHEBI:456216"/>
        <dbReference type="EC" id="6.3.2.17"/>
    </reaction>
</comment>
<evidence type="ECO:0000256" key="2">
    <source>
        <dbReference type="ARBA" id="ARBA00002714"/>
    </source>
</evidence>
<comment type="catalytic activity">
    <reaction evidence="19">
        <text>(6S)-5,6,7,8-tetrahydrofolyl-(gamma-L-Glu)(n) + L-glutamate + ATP = (6S)-5,6,7,8-tetrahydrofolyl-(gamma-L-Glu)(n+1) + ADP + phosphate + H(+)</text>
        <dbReference type="Rhea" id="RHEA:10580"/>
        <dbReference type="Rhea" id="RHEA-COMP:14738"/>
        <dbReference type="Rhea" id="RHEA-COMP:14740"/>
        <dbReference type="ChEBI" id="CHEBI:15378"/>
        <dbReference type="ChEBI" id="CHEBI:29985"/>
        <dbReference type="ChEBI" id="CHEBI:30616"/>
        <dbReference type="ChEBI" id="CHEBI:43474"/>
        <dbReference type="ChEBI" id="CHEBI:141005"/>
        <dbReference type="ChEBI" id="CHEBI:456216"/>
        <dbReference type="EC" id="6.3.2.17"/>
    </reaction>
</comment>
<keyword evidence="10" id="KW-0436">Ligase</keyword>
<dbReference type="UniPathway" id="UPA00077">
    <property type="reaction ID" value="UER00157"/>
</dbReference>
<evidence type="ECO:0000256" key="6">
    <source>
        <dbReference type="ARBA" id="ARBA00011245"/>
    </source>
</evidence>
<evidence type="ECO:0000256" key="1">
    <source>
        <dbReference type="ARBA" id="ARBA00001946"/>
    </source>
</evidence>
<proteinExistence type="inferred from homology"/>
<evidence type="ECO:0000259" key="25">
    <source>
        <dbReference type="Pfam" id="PF08245"/>
    </source>
</evidence>
<keyword evidence="12" id="KW-0547">Nucleotide-binding</keyword>
<dbReference type="GO" id="GO:0005737">
    <property type="term" value="C:cytoplasm"/>
    <property type="evidence" value="ECO:0007669"/>
    <property type="project" value="TreeGrafter"/>
</dbReference>
<evidence type="ECO:0000256" key="4">
    <source>
        <dbReference type="ARBA" id="ARBA00005150"/>
    </source>
</evidence>
<comment type="function">
    <text evidence="2">Functions in two distinct reactions of the de novo folate biosynthetic pathway. Catalyzes the addition of a glutamate residue to dihydropteroate (7,8-dihydropteroate or H2Pte) to form dihydrofolate (7,8-dihydrofolate monoglutamate or H2Pte-Glu). Also catalyzes successive additions of L-glutamate to tetrahydrofolate or 10-formyltetrahydrofolate or 5,10-methylenetetrahydrofolate, leading to folylpolyglutamate derivatives.</text>
</comment>
<evidence type="ECO:0000256" key="20">
    <source>
        <dbReference type="ARBA" id="ARBA00047808"/>
    </source>
</evidence>
<keyword evidence="11" id="KW-0479">Metal-binding</keyword>
<protein>
    <recommendedName>
        <fullName evidence="9">Dihydrofolate synthase/folylpolyglutamate synthase</fullName>
        <ecNumber evidence="7">6.3.2.12</ecNumber>
        <ecNumber evidence="8">6.3.2.17</ecNumber>
    </recommendedName>
    <alternativeName>
        <fullName evidence="18">Folylpoly-gamma-glutamate synthetase-dihydrofolate synthetase</fullName>
    </alternativeName>
    <alternativeName>
        <fullName evidence="16">Folylpolyglutamate synthetase</fullName>
    </alternativeName>
    <alternativeName>
        <fullName evidence="17">Tetrahydrofolylpolyglutamate synthase</fullName>
    </alternativeName>
</protein>
<dbReference type="PANTHER" id="PTHR11136">
    <property type="entry name" value="FOLYLPOLYGLUTAMATE SYNTHASE-RELATED"/>
    <property type="match status" value="1"/>
</dbReference>
<dbReference type="InterPro" id="IPR004101">
    <property type="entry name" value="Mur_ligase_C"/>
</dbReference>
<dbReference type="SUPFAM" id="SSF53623">
    <property type="entry name" value="MurD-like peptide ligases, catalytic domain"/>
    <property type="match status" value="1"/>
</dbReference>
<comment type="similarity">
    <text evidence="5">Belongs to the folylpolyglutamate synthase family.</text>
</comment>
<dbReference type="PROSITE" id="PS01011">
    <property type="entry name" value="FOLYLPOLYGLU_SYNT_1"/>
    <property type="match status" value="1"/>
</dbReference>
<evidence type="ECO:0000256" key="14">
    <source>
        <dbReference type="ARBA" id="ARBA00022842"/>
    </source>
</evidence>
<feature type="region of interest" description="Disordered" evidence="23">
    <location>
        <begin position="1"/>
        <end position="26"/>
    </location>
</feature>
<dbReference type="Gene3D" id="3.90.190.20">
    <property type="entry name" value="Mur ligase, C-terminal domain"/>
    <property type="match status" value="1"/>
</dbReference>
<evidence type="ECO:0000313" key="26">
    <source>
        <dbReference type="EMBL" id="HFK96489.1"/>
    </source>
</evidence>
<keyword evidence="14" id="KW-0460">Magnesium</keyword>
<reference evidence="26" key="1">
    <citation type="journal article" date="2020" name="mSystems">
        <title>Genome- and Community-Level Interaction Insights into Carbon Utilization and Element Cycling Functions of Hydrothermarchaeota in Hydrothermal Sediment.</title>
        <authorList>
            <person name="Zhou Z."/>
            <person name="Liu Y."/>
            <person name="Xu W."/>
            <person name="Pan J."/>
            <person name="Luo Z.H."/>
            <person name="Li M."/>
        </authorList>
    </citation>
    <scope>NUCLEOTIDE SEQUENCE [LARGE SCALE GENOMIC DNA]</scope>
    <source>
        <strain evidence="26">SpSt-456</strain>
    </source>
</reference>
<organism evidence="26">
    <name type="scientific">Desulfacinum infernum</name>
    <dbReference type="NCBI Taxonomy" id="35837"/>
    <lineage>
        <taxon>Bacteria</taxon>
        <taxon>Pseudomonadati</taxon>
        <taxon>Thermodesulfobacteriota</taxon>
        <taxon>Syntrophobacteria</taxon>
        <taxon>Syntrophobacterales</taxon>
        <taxon>Syntrophobacteraceae</taxon>
        <taxon>Desulfacinum</taxon>
    </lineage>
</organism>
<dbReference type="PANTHER" id="PTHR11136:SF0">
    <property type="entry name" value="DIHYDROFOLATE SYNTHETASE-RELATED"/>
    <property type="match status" value="1"/>
</dbReference>
<evidence type="ECO:0000256" key="10">
    <source>
        <dbReference type="ARBA" id="ARBA00022598"/>
    </source>
</evidence>
<evidence type="ECO:0000256" key="5">
    <source>
        <dbReference type="ARBA" id="ARBA00008276"/>
    </source>
</evidence>
<evidence type="ECO:0000256" key="19">
    <source>
        <dbReference type="ARBA" id="ARBA00047493"/>
    </source>
</evidence>
<evidence type="ECO:0000256" key="11">
    <source>
        <dbReference type="ARBA" id="ARBA00022723"/>
    </source>
</evidence>